<dbReference type="HAMAP" id="MF_00262">
    <property type="entry name" value="MinE"/>
    <property type="match status" value="1"/>
</dbReference>
<gene>
    <name evidence="4 5" type="primary">minE</name>
    <name evidence="5" type="ORF">NCTC13102_00168</name>
</gene>
<dbReference type="AlphaFoldDB" id="A0A2X3B6V4"/>
<evidence type="ECO:0000256" key="3">
    <source>
        <dbReference type="ARBA" id="ARBA00025265"/>
    </source>
</evidence>
<comment type="similarity">
    <text evidence="1 4">Belongs to the MinE family.</text>
</comment>
<keyword evidence="4 5" id="KW-0132">Cell division</keyword>
<dbReference type="NCBIfam" id="NF001422">
    <property type="entry name" value="PRK00296.1"/>
    <property type="match status" value="1"/>
</dbReference>
<evidence type="ECO:0000256" key="2">
    <source>
        <dbReference type="ARBA" id="ARBA00020112"/>
    </source>
</evidence>
<comment type="function">
    <text evidence="3 4">Prevents the cell division inhibition by proteins MinC and MinD at internal division sites while permitting inhibition at polar sites. This ensures cell division at the proper site by restricting the formation of a division septum at the midpoint of the long axis of the cell.</text>
</comment>
<evidence type="ECO:0000256" key="1">
    <source>
        <dbReference type="ARBA" id="ARBA00008168"/>
    </source>
</evidence>
<dbReference type="Proteomes" id="UP000250166">
    <property type="component" value="Unassembled WGS sequence"/>
</dbReference>
<evidence type="ECO:0000256" key="4">
    <source>
        <dbReference type="HAMAP-Rule" id="MF_00262"/>
    </source>
</evidence>
<name>A0A2X3B6V4_9HELI</name>
<organism evidence="5 6">
    <name type="scientific">Helicobacter fennelliae</name>
    <dbReference type="NCBI Taxonomy" id="215"/>
    <lineage>
        <taxon>Bacteria</taxon>
        <taxon>Pseudomonadati</taxon>
        <taxon>Campylobacterota</taxon>
        <taxon>Epsilonproteobacteria</taxon>
        <taxon>Campylobacterales</taxon>
        <taxon>Helicobacteraceae</taxon>
        <taxon>Helicobacter</taxon>
    </lineage>
</organism>
<dbReference type="NCBIfam" id="TIGR01215">
    <property type="entry name" value="minE"/>
    <property type="match status" value="1"/>
</dbReference>
<accession>A0A2X3B6V4</accession>
<dbReference type="EMBL" id="UAWL01000006">
    <property type="protein sequence ID" value="SQB97437.1"/>
    <property type="molecule type" value="Genomic_DNA"/>
</dbReference>
<dbReference type="Pfam" id="PF03776">
    <property type="entry name" value="MinE"/>
    <property type="match status" value="1"/>
</dbReference>
<dbReference type="GO" id="GO:0051301">
    <property type="term" value="P:cell division"/>
    <property type="evidence" value="ECO:0007669"/>
    <property type="project" value="UniProtKB-KW"/>
</dbReference>
<protein>
    <recommendedName>
        <fullName evidence="2 4">Cell division topological specificity factor</fullName>
    </recommendedName>
</protein>
<reference evidence="5 6" key="1">
    <citation type="submission" date="2018-06" db="EMBL/GenBank/DDBJ databases">
        <authorList>
            <consortium name="Pathogen Informatics"/>
            <person name="Doyle S."/>
        </authorList>
    </citation>
    <scope>NUCLEOTIDE SEQUENCE [LARGE SCALE GENOMIC DNA]</scope>
    <source>
        <strain evidence="5 6">NCTC13102</strain>
    </source>
</reference>
<sequence>MSWLKIFAKDSSANVAKDRLTLVLAHERSIKVPYMDDMKREILEVVKKYTNANADKITIKADSNQHINTLEVEIKLEQ</sequence>
<proteinExistence type="inferred from homology"/>
<evidence type="ECO:0000313" key="6">
    <source>
        <dbReference type="Proteomes" id="UP000250166"/>
    </source>
</evidence>
<dbReference type="Gene3D" id="3.30.1070.10">
    <property type="entry name" value="Cell division topological specificity factor MinE"/>
    <property type="match status" value="1"/>
</dbReference>
<dbReference type="InterPro" id="IPR005527">
    <property type="entry name" value="MinE"/>
</dbReference>
<evidence type="ECO:0000313" key="5">
    <source>
        <dbReference type="EMBL" id="SQB97437.1"/>
    </source>
</evidence>
<dbReference type="RefSeq" id="WP_023947646.1">
    <property type="nucleotide sequence ID" value="NZ_UAWL01000006.1"/>
</dbReference>
<keyword evidence="4" id="KW-0131">Cell cycle</keyword>
<dbReference type="GO" id="GO:0032955">
    <property type="term" value="P:regulation of division septum assembly"/>
    <property type="evidence" value="ECO:0007669"/>
    <property type="project" value="InterPro"/>
</dbReference>
<dbReference type="InterPro" id="IPR036707">
    <property type="entry name" value="MinE_sf"/>
</dbReference>
<dbReference type="SUPFAM" id="SSF55229">
    <property type="entry name" value="Cell division protein MinE topological specificity domain"/>
    <property type="match status" value="1"/>
</dbReference>